<protein>
    <recommendedName>
        <fullName evidence="7">Mitotic-spindle organizing protein 1</fullName>
    </recommendedName>
</protein>
<dbReference type="InterPro" id="IPR022214">
    <property type="entry name" value="MZT1"/>
</dbReference>
<gene>
    <name evidence="5" type="ORF">TIFTF001_012932</name>
</gene>
<comment type="subcellular location">
    <subcellularLocation>
        <location evidence="1">Cytoplasm</location>
        <location evidence="1">Cytoskeleton</location>
        <location evidence="1">Microtubule organizing center</location>
    </subcellularLocation>
</comment>
<keyword evidence="3" id="KW-0963">Cytoplasm</keyword>
<keyword evidence="4" id="KW-0206">Cytoskeleton</keyword>
<evidence type="ECO:0000256" key="3">
    <source>
        <dbReference type="ARBA" id="ARBA00022490"/>
    </source>
</evidence>
<dbReference type="GO" id="GO:0031021">
    <property type="term" value="C:interphase microtubule organizing center"/>
    <property type="evidence" value="ECO:0007669"/>
    <property type="project" value="TreeGrafter"/>
</dbReference>
<evidence type="ECO:0000313" key="5">
    <source>
        <dbReference type="EMBL" id="GMN43729.1"/>
    </source>
</evidence>
<dbReference type="GO" id="GO:0005819">
    <property type="term" value="C:spindle"/>
    <property type="evidence" value="ECO:0007669"/>
    <property type="project" value="TreeGrafter"/>
</dbReference>
<dbReference type="AlphaFoldDB" id="A0AA88A0Y9"/>
<evidence type="ECO:0000256" key="1">
    <source>
        <dbReference type="ARBA" id="ARBA00004267"/>
    </source>
</evidence>
<dbReference type="GO" id="GO:0000931">
    <property type="term" value="C:gamma-tubulin ring complex"/>
    <property type="evidence" value="ECO:0007669"/>
    <property type="project" value="InterPro"/>
</dbReference>
<evidence type="ECO:0008006" key="7">
    <source>
        <dbReference type="Google" id="ProtNLM"/>
    </source>
</evidence>
<name>A0AA88A0Y9_FICCA</name>
<dbReference type="GO" id="GO:0051415">
    <property type="term" value="P:microtubule nucleation by interphase microtubule organizing center"/>
    <property type="evidence" value="ECO:0007669"/>
    <property type="project" value="TreeGrafter"/>
</dbReference>
<dbReference type="GO" id="GO:0033566">
    <property type="term" value="P:gamma-tubulin complex localization"/>
    <property type="evidence" value="ECO:0007669"/>
    <property type="project" value="InterPro"/>
</dbReference>
<dbReference type="Proteomes" id="UP001187192">
    <property type="component" value="Unassembled WGS sequence"/>
</dbReference>
<dbReference type="Pfam" id="PF12554">
    <property type="entry name" value="MOZART1"/>
    <property type="match status" value="1"/>
</dbReference>
<accession>A0AA88A0Y9</accession>
<evidence type="ECO:0000256" key="4">
    <source>
        <dbReference type="ARBA" id="ARBA00023212"/>
    </source>
</evidence>
<dbReference type="EMBL" id="BTGU01000017">
    <property type="protein sequence ID" value="GMN43729.1"/>
    <property type="molecule type" value="Genomic_DNA"/>
</dbReference>
<reference evidence="5" key="1">
    <citation type="submission" date="2023-07" db="EMBL/GenBank/DDBJ databases">
        <title>draft genome sequence of fig (Ficus carica).</title>
        <authorList>
            <person name="Takahashi T."/>
            <person name="Nishimura K."/>
        </authorList>
    </citation>
    <scope>NUCLEOTIDE SEQUENCE</scope>
</reference>
<dbReference type="PANTHER" id="PTHR28520:SF2">
    <property type="entry name" value="MITOTIC-SPINDLE ORGANIZING PROTEIN 1"/>
    <property type="match status" value="1"/>
</dbReference>
<comment type="similarity">
    <text evidence="2">Belongs to the MOZART1 family.</text>
</comment>
<dbReference type="PANTHER" id="PTHR28520">
    <property type="entry name" value="MITOTIC-SPINDLE ORGANIZING PROTEIN 1"/>
    <property type="match status" value="1"/>
</dbReference>
<comment type="caution">
    <text evidence="5">The sequence shown here is derived from an EMBL/GenBank/DDBJ whole genome shotgun (WGS) entry which is preliminary data.</text>
</comment>
<sequence length="88" mass="9479">MSNILETGLDRDTLSVLVSLCELGLNPEAEAAVVKELRQQTLSSATPAACVFSVIFDLNRHFLRLSVSDLDSCESPRASIGLSPIMQS</sequence>
<keyword evidence="6" id="KW-1185">Reference proteome</keyword>
<proteinExistence type="inferred from homology"/>
<evidence type="ECO:0000313" key="6">
    <source>
        <dbReference type="Proteomes" id="UP001187192"/>
    </source>
</evidence>
<dbReference type="GO" id="GO:0090307">
    <property type="term" value="P:mitotic spindle assembly"/>
    <property type="evidence" value="ECO:0007669"/>
    <property type="project" value="TreeGrafter"/>
</dbReference>
<organism evidence="5 6">
    <name type="scientific">Ficus carica</name>
    <name type="common">Common fig</name>
    <dbReference type="NCBI Taxonomy" id="3494"/>
    <lineage>
        <taxon>Eukaryota</taxon>
        <taxon>Viridiplantae</taxon>
        <taxon>Streptophyta</taxon>
        <taxon>Embryophyta</taxon>
        <taxon>Tracheophyta</taxon>
        <taxon>Spermatophyta</taxon>
        <taxon>Magnoliopsida</taxon>
        <taxon>eudicotyledons</taxon>
        <taxon>Gunneridae</taxon>
        <taxon>Pentapetalae</taxon>
        <taxon>rosids</taxon>
        <taxon>fabids</taxon>
        <taxon>Rosales</taxon>
        <taxon>Moraceae</taxon>
        <taxon>Ficeae</taxon>
        <taxon>Ficus</taxon>
    </lineage>
</organism>
<evidence type="ECO:0000256" key="2">
    <source>
        <dbReference type="ARBA" id="ARBA00011015"/>
    </source>
</evidence>